<dbReference type="InterPro" id="IPR050624">
    <property type="entry name" value="HTH-type_Tx_Regulator"/>
</dbReference>
<evidence type="ECO:0000313" key="4">
    <source>
        <dbReference type="EMBL" id="EWH13060.1"/>
    </source>
</evidence>
<keyword evidence="1 2" id="KW-0238">DNA-binding</keyword>
<gene>
    <name evidence="4" type="ORF">KLA_10965</name>
</gene>
<feature type="DNA-binding region" description="H-T-H motif" evidence="2">
    <location>
        <begin position="24"/>
        <end position="43"/>
    </location>
</feature>
<dbReference type="PROSITE" id="PS50977">
    <property type="entry name" value="HTH_TETR_2"/>
    <property type="match status" value="1"/>
</dbReference>
<evidence type="ECO:0000259" key="3">
    <source>
        <dbReference type="PROSITE" id="PS50977"/>
    </source>
</evidence>
<dbReference type="InterPro" id="IPR009057">
    <property type="entry name" value="Homeodomain-like_sf"/>
</dbReference>
<feature type="domain" description="HTH tetR-type" evidence="3">
    <location>
        <begin position="1"/>
        <end position="61"/>
    </location>
</feature>
<comment type="caution">
    <text evidence="4">The sequence shown here is derived from an EMBL/GenBank/DDBJ whole genome shotgun (WGS) entry which is preliminary data.</text>
</comment>
<dbReference type="PANTHER" id="PTHR43479:SF11">
    <property type="entry name" value="ACREF_ENVCD OPERON REPRESSOR-RELATED"/>
    <property type="match status" value="1"/>
</dbReference>
<dbReference type="Proteomes" id="UP000019275">
    <property type="component" value="Unassembled WGS sequence"/>
</dbReference>
<evidence type="ECO:0000313" key="5">
    <source>
        <dbReference type="Proteomes" id="UP000019275"/>
    </source>
</evidence>
<protein>
    <submittedName>
        <fullName evidence="4">TetR family transcriptional regulator</fullName>
    </submittedName>
</protein>
<dbReference type="PRINTS" id="PR00455">
    <property type="entry name" value="HTHTETR"/>
</dbReference>
<evidence type="ECO:0000256" key="2">
    <source>
        <dbReference type="PROSITE-ProRule" id="PRU00335"/>
    </source>
</evidence>
<name>A0ABP3B5D6_9FLAO</name>
<accession>A0ABP3B5D6</accession>
<dbReference type="InterPro" id="IPR001647">
    <property type="entry name" value="HTH_TetR"/>
</dbReference>
<dbReference type="EMBL" id="ARZX01000014">
    <property type="protein sequence ID" value="EWH13060.1"/>
    <property type="molecule type" value="Genomic_DNA"/>
</dbReference>
<dbReference type="Gene3D" id="1.10.357.10">
    <property type="entry name" value="Tetracycline Repressor, domain 2"/>
    <property type="match status" value="1"/>
</dbReference>
<organism evidence="4 5">
    <name type="scientific">Cellulophaga geojensis KL-A</name>
    <dbReference type="NCBI Taxonomy" id="1328323"/>
    <lineage>
        <taxon>Bacteria</taxon>
        <taxon>Pseudomonadati</taxon>
        <taxon>Bacteroidota</taxon>
        <taxon>Flavobacteriia</taxon>
        <taxon>Flavobacteriales</taxon>
        <taxon>Flavobacteriaceae</taxon>
        <taxon>Cellulophaga</taxon>
    </lineage>
</organism>
<sequence length="188" mass="22097">MSKKENIKKCAIALFQQYGYKSVTADMIVNEAKVSKGLLFFHYKNMEGLISEIMLDWLIPKWELMIALDLKNLPLKKCIEKIFELSKTGLDKQKSQYKLYFSIMLNEPNFISKLNLENNEVYKKMLACLHSIYESRNVENAESELILFNTTLMGAEMSYCIHTQEVGDYFYKTTKEMFLKRYELDTTN</sequence>
<keyword evidence="5" id="KW-1185">Reference proteome</keyword>
<reference evidence="4 5" key="1">
    <citation type="journal article" date="2014" name="Genome Announc.">
        <title>Draft Genome Sequence of the Carrageenan-Degrading Bacterium Cellulophaga sp. Strain KL-A, Isolated from Decaying Marine Algae.</title>
        <authorList>
            <person name="Shan D."/>
            <person name="Ying J."/>
            <person name="Li X."/>
            <person name="Gao Z."/>
            <person name="Wei G."/>
            <person name="Shao Z."/>
        </authorList>
    </citation>
    <scope>NUCLEOTIDE SEQUENCE [LARGE SCALE GENOMIC DNA]</scope>
    <source>
        <strain evidence="4 5">KL-A</strain>
    </source>
</reference>
<proteinExistence type="predicted"/>
<dbReference type="PANTHER" id="PTHR43479">
    <property type="entry name" value="ACREF/ENVCD OPERON REPRESSOR-RELATED"/>
    <property type="match status" value="1"/>
</dbReference>
<dbReference type="SUPFAM" id="SSF46689">
    <property type="entry name" value="Homeodomain-like"/>
    <property type="match status" value="1"/>
</dbReference>
<dbReference type="RefSeq" id="WP_034645822.1">
    <property type="nucleotide sequence ID" value="NZ_ARZX01000014.1"/>
</dbReference>
<dbReference type="Pfam" id="PF00440">
    <property type="entry name" value="TetR_N"/>
    <property type="match status" value="1"/>
</dbReference>
<evidence type="ECO:0000256" key="1">
    <source>
        <dbReference type="ARBA" id="ARBA00023125"/>
    </source>
</evidence>